<feature type="domain" description="Prolamin-like" evidence="3">
    <location>
        <begin position="47"/>
        <end position="106"/>
    </location>
</feature>
<accession>A0A7J7DSY8</accession>
<dbReference type="GO" id="GO:0009567">
    <property type="term" value="P:double fertilization forming a zygote and endosperm"/>
    <property type="evidence" value="ECO:0007669"/>
    <property type="project" value="TreeGrafter"/>
</dbReference>
<evidence type="ECO:0000256" key="1">
    <source>
        <dbReference type="ARBA" id="ARBA00022729"/>
    </source>
</evidence>
<dbReference type="GO" id="GO:0080155">
    <property type="term" value="P:regulation of double fertilization forming a zygote and endosperm"/>
    <property type="evidence" value="ECO:0007669"/>
    <property type="project" value="TreeGrafter"/>
</dbReference>
<name>A0A7J7DSY8_TRIWF</name>
<feature type="domain" description="Prolamin-like" evidence="3">
    <location>
        <begin position="133"/>
        <end position="194"/>
    </location>
</feature>
<dbReference type="GO" id="GO:2000008">
    <property type="term" value="P:regulation of protein localization to cell surface"/>
    <property type="evidence" value="ECO:0007669"/>
    <property type="project" value="TreeGrafter"/>
</dbReference>
<evidence type="ECO:0000313" key="4">
    <source>
        <dbReference type="EMBL" id="KAF5749427.1"/>
    </source>
</evidence>
<evidence type="ECO:0000256" key="2">
    <source>
        <dbReference type="SAM" id="SignalP"/>
    </source>
</evidence>
<evidence type="ECO:0000259" key="3">
    <source>
        <dbReference type="Pfam" id="PF05617"/>
    </source>
</evidence>
<dbReference type="Pfam" id="PF05617">
    <property type="entry name" value="Prolamin_like"/>
    <property type="match status" value="2"/>
</dbReference>
<dbReference type="InParanoid" id="A0A7J7DSY8"/>
<dbReference type="GO" id="GO:0031982">
    <property type="term" value="C:vesicle"/>
    <property type="evidence" value="ECO:0007669"/>
    <property type="project" value="TreeGrafter"/>
</dbReference>
<organism evidence="4 5">
    <name type="scientific">Tripterygium wilfordii</name>
    <name type="common">Thunder God vine</name>
    <dbReference type="NCBI Taxonomy" id="458696"/>
    <lineage>
        <taxon>Eukaryota</taxon>
        <taxon>Viridiplantae</taxon>
        <taxon>Streptophyta</taxon>
        <taxon>Embryophyta</taxon>
        <taxon>Tracheophyta</taxon>
        <taxon>Spermatophyta</taxon>
        <taxon>Magnoliopsida</taxon>
        <taxon>eudicotyledons</taxon>
        <taxon>Gunneridae</taxon>
        <taxon>Pentapetalae</taxon>
        <taxon>rosids</taxon>
        <taxon>fabids</taxon>
        <taxon>Celastrales</taxon>
        <taxon>Celastraceae</taxon>
        <taxon>Tripterygium</taxon>
    </lineage>
</organism>
<keyword evidence="1 2" id="KW-0732">Signal</keyword>
<evidence type="ECO:0000313" key="5">
    <source>
        <dbReference type="Proteomes" id="UP000593562"/>
    </source>
</evidence>
<reference evidence="4 5" key="1">
    <citation type="journal article" date="2020" name="Nat. Commun.">
        <title>Genome of Tripterygium wilfordii and identification of cytochrome P450 involved in triptolide biosynthesis.</title>
        <authorList>
            <person name="Tu L."/>
            <person name="Su P."/>
            <person name="Zhang Z."/>
            <person name="Gao L."/>
            <person name="Wang J."/>
            <person name="Hu T."/>
            <person name="Zhou J."/>
            <person name="Zhang Y."/>
            <person name="Zhao Y."/>
            <person name="Liu Y."/>
            <person name="Song Y."/>
            <person name="Tong Y."/>
            <person name="Lu Y."/>
            <person name="Yang J."/>
            <person name="Xu C."/>
            <person name="Jia M."/>
            <person name="Peters R.J."/>
            <person name="Huang L."/>
            <person name="Gao W."/>
        </authorList>
    </citation>
    <scope>NUCLEOTIDE SEQUENCE [LARGE SCALE GENOMIC DNA]</scope>
    <source>
        <strain evidence="5">cv. XIE 37</strain>
        <tissue evidence="4">Leaf</tissue>
    </source>
</reference>
<feature type="chain" id="PRO_5029651623" description="Prolamin-like domain-containing protein" evidence="2">
    <location>
        <begin position="28"/>
        <end position="205"/>
    </location>
</feature>
<dbReference type="Proteomes" id="UP000593562">
    <property type="component" value="Unassembled WGS sequence"/>
</dbReference>
<dbReference type="EMBL" id="JAAARO010000004">
    <property type="protein sequence ID" value="KAF5749427.1"/>
    <property type="molecule type" value="Genomic_DNA"/>
</dbReference>
<comment type="caution">
    <text evidence="4">The sequence shown here is derived from an EMBL/GenBank/DDBJ whole genome shotgun (WGS) entry which is preliminary data.</text>
</comment>
<protein>
    <recommendedName>
        <fullName evidence="3">Prolamin-like domain-containing protein</fullName>
    </recommendedName>
</protein>
<sequence>MAEVSATTLTMLLTIPLMSMLFSAGLAQLVPLPPLPPLPPGVGANPQCWSVSLQGCVVDIFVSLSSGKIGSIDTACCNAITHIEDDCWPKLFPSNPVFPNGLKTFCAAPPSLRPSIAKKLEIEILKEQTEIKQCWSSIANISGCVEEIFELFTSGKIGGFGPACCKAIITLSDKCWTKLFPINPFFPPLIKSKCGAKSGVSPPPE</sequence>
<keyword evidence="5" id="KW-1185">Reference proteome</keyword>
<proteinExistence type="predicted"/>
<gene>
    <name evidence="4" type="ORF">HS088_TW04G01396</name>
</gene>
<dbReference type="AlphaFoldDB" id="A0A7J7DSY8"/>
<dbReference type="InterPro" id="IPR008502">
    <property type="entry name" value="Prolamin-like"/>
</dbReference>
<dbReference type="PANTHER" id="PTHR31181">
    <property type="entry name" value="EGG CELL-SECRETED PROTEIN 1.4"/>
    <property type="match status" value="1"/>
</dbReference>
<feature type="signal peptide" evidence="2">
    <location>
        <begin position="1"/>
        <end position="27"/>
    </location>
</feature>
<dbReference type="GO" id="GO:0005576">
    <property type="term" value="C:extracellular region"/>
    <property type="evidence" value="ECO:0007669"/>
    <property type="project" value="TreeGrafter"/>
</dbReference>
<dbReference type="PANTHER" id="PTHR31181:SF67">
    <property type="entry name" value="PROLAMIN-LIKE PROTEIN (DUF1278)"/>
    <property type="match status" value="1"/>
</dbReference>